<dbReference type="EMBL" id="QGKY02001015">
    <property type="protein sequence ID" value="KAF2573892.1"/>
    <property type="molecule type" value="Genomic_DNA"/>
</dbReference>
<gene>
    <name evidence="2" type="ORF">F2Q70_00006297</name>
</gene>
<reference evidence="2" key="1">
    <citation type="submission" date="2019-12" db="EMBL/GenBank/DDBJ databases">
        <title>Genome sequencing and annotation of Brassica cretica.</title>
        <authorList>
            <person name="Studholme D.J."/>
            <person name="Sarris P.F."/>
        </authorList>
    </citation>
    <scope>NUCLEOTIDE SEQUENCE</scope>
    <source>
        <strain evidence="2">PFS-102/07</strain>
        <tissue evidence="2">Leaf</tissue>
    </source>
</reference>
<dbReference type="GO" id="GO:0019898">
    <property type="term" value="C:extrinsic component of membrane"/>
    <property type="evidence" value="ECO:0007669"/>
    <property type="project" value="InterPro"/>
</dbReference>
<sequence length="621" mass="70297">MALFSPSFSSPCYRLHRCRSNNISSKYNHGGESTKEMMISPCRVSTRSVSSEEGLSRRGLVLIGLSSSLSTLLPLSSSPVTHAAEEAVKMGSMVDDINAYSYAYPLELPSEKLVFKWVESRKPERYSSAAPLSPDARLRIVSERLDLIDNLVISVSIGPPNSTFLTSKDKKTWTAKDVADSVLSDKSALRVTSSQRLEESSVLDAHSTDIDGEPYWYYEYLVRKSPTKIAEASKMYRHYISSTAERDGYLYTINASTLGKQWDMMGPVLERAVESFRLLPPTDSYVPPYKDPWRGLVLLFAVTHAAEEAVKMGSMVDDINAYSYAYPLELPSEKLVFKWVESRKPERYSSAAPLSPDARLRIVSERLDLIDNLVISVSIGPPNSTFLTSKDKKTWTAKDVADSVLSDKSALRVTSSQRLEESSVLDAHSTDIDGEPYWYYEYLVRKSPTKIVTLSLSISELKHQRCTDTTFLQQLNGMIDGEPYWYYEYLVRKSPTKIAEASKMYRHYISSTAERDGYLYTINASTLGKQWDMMGPVLERAVESFRLLPPTDSYAEASKMYRHYISSTAERDGYLYTINASTLGKQWDMMGPVLERAVESFRLLPPTDSYVPPYKDPWRFW</sequence>
<dbReference type="Gene3D" id="3.40.1000.10">
    <property type="entry name" value="Mog1/PsbP, alpha/beta/alpha sandwich"/>
    <property type="match status" value="4"/>
</dbReference>
<dbReference type="AlphaFoldDB" id="A0A8S9IWR3"/>
<evidence type="ECO:0000259" key="1">
    <source>
        <dbReference type="Pfam" id="PF01789"/>
    </source>
</evidence>
<feature type="domain" description="PsbP C-terminal" evidence="1">
    <location>
        <begin position="153"/>
        <end position="277"/>
    </location>
</feature>
<dbReference type="PANTHER" id="PTHR31407:SF7">
    <property type="entry name" value="PSBP DOMAIN-CONTAINING PROTEIN 5, CHLOROPLASTIC"/>
    <property type="match status" value="1"/>
</dbReference>
<dbReference type="GO" id="GO:0009654">
    <property type="term" value="C:photosystem II oxygen evolving complex"/>
    <property type="evidence" value="ECO:0007669"/>
    <property type="project" value="InterPro"/>
</dbReference>
<accession>A0A8S9IWR3</accession>
<dbReference type="SUPFAM" id="SSF55724">
    <property type="entry name" value="Mog1p/PsbP-like"/>
    <property type="match status" value="4"/>
</dbReference>
<dbReference type="GO" id="GO:0015979">
    <property type="term" value="P:photosynthesis"/>
    <property type="evidence" value="ECO:0007669"/>
    <property type="project" value="InterPro"/>
</dbReference>
<proteinExistence type="predicted"/>
<evidence type="ECO:0000313" key="2">
    <source>
        <dbReference type="EMBL" id="KAF2573892.1"/>
    </source>
</evidence>
<dbReference type="PANTHER" id="PTHR31407">
    <property type="match status" value="1"/>
</dbReference>
<dbReference type="GO" id="GO:0005509">
    <property type="term" value="F:calcium ion binding"/>
    <property type="evidence" value="ECO:0007669"/>
    <property type="project" value="InterPro"/>
</dbReference>
<dbReference type="InterPro" id="IPR016123">
    <property type="entry name" value="Mog1/PsbP_a/b/a-sand"/>
</dbReference>
<dbReference type="Pfam" id="PF01789">
    <property type="entry name" value="PsbP"/>
    <property type="match status" value="2"/>
</dbReference>
<name>A0A8S9IWR3_BRACR</name>
<feature type="domain" description="PsbP C-terminal" evidence="1">
    <location>
        <begin position="478"/>
        <end position="546"/>
    </location>
</feature>
<dbReference type="InterPro" id="IPR002683">
    <property type="entry name" value="PsbP_C"/>
</dbReference>
<comment type="caution">
    <text evidence="2">The sequence shown here is derived from an EMBL/GenBank/DDBJ whole genome shotgun (WGS) entry which is preliminary data.</text>
</comment>
<protein>
    <recommendedName>
        <fullName evidence="1">PsbP C-terminal domain-containing protein</fullName>
    </recommendedName>
</protein>
<organism evidence="2">
    <name type="scientific">Brassica cretica</name>
    <name type="common">Mustard</name>
    <dbReference type="NCBI Taxonomy" id="69181"/>
    <lineage>
        <taxon>Eukaryota</taxon>
        <taxon>Viridiplantae</taxon>
        <taxon>Streptophyta</taxon>
        <taxon>Embryophyta</taxon>
        <taxon>Tracheophyta</taxon>
        <taxon>Spermatophyta</taxon>
        <taxon>Magnoliopsida</taxon>
        <taxon>eudicotyledons</taxon>
        <taxon>Gunneridae</taxon>
        <taxon>Pentapetalae</taxon>
        <taxon>rosids</taxon>
        <taxon>malvids</taxon>
        <taxon>Brassicales</taxon>
        <taxon>Brassicaceae</taxon>
        <taxon>Brassiceae</taxon>
        <taxon>Brassica</taxon>
    </lineage>
</organism>